<sequence>MDSIGFSQVKDSTKKHLRRKLETELAASIHILSDDKERQLLYPDCLAMRELAKATYSLEMELQHARAIKAGDAVKKVGLQLRNDIKKQDISQRWPPDVEQDDNIIM</sequence>
<protein>
    <submittedName>
        <fullName evidence="1">Uncharacterized protein</fullName>
    </submittedName>
</protein>
<keyword evidence="2" id="KW-1185">Reference proteome</keyword>
<gene>
    <name evidence="1" type="ORF">PLEPLA_LOCUS24021</name>
</gene>
<comment type="caution">
    <text evidence="1">The sequence shown here is derived from an EMBL/GenBank/DDBJ whole genome shotgun (WGS) entry which is preliminary data.</text>
</comment>
<evidence type="ECO:0000313" key="2">
    <source>
        <dbReference type="Proteomes" id="UP001153269"/>
    </source>
</evidence>
<organism evidence="1 2">
    <name type="scientific">Pleuronectes platessa</name>
    <name type="common">European plaice</name>
    <dbReference type="NCBI Taxonomy" id="8262"/>
    <lineage>
        <taxon>Eukaryota</taxon>
        <taxon>Metazoa</taxon>
        <taxon>Chordata</taxon>
        <taxon>Craniata</taxon>
        <taxon>Vertebrata</taxon>
        <taxon>Euteleostomi</taxon>
        <taxon>Actinopterygii</taxon>
        <taxon>Neopterygii</taxon>
        <taxon>Teleostei</taxon>
        <taxon>Neoteleostei</taxon>
        <taxon>Acanthomorphata</taxon>
        <taxon>Carangaria</taxon>
        <taxon>Pleuronectiformes</taxon>
        <taxon>Pleuronectoidei</taxon>
        <taxon>Pleuronectidae</taxon>
        <taxon>Pleuronectes</taxon>
    </lineage>
</organism>
<reference evidence="1" key="1">
    <citation type="submission" date="2020-03" db="EMBL/GenBank/DDBJ databases">
        <authorList>
            <person name="Weist P."/>
        </authorList>
    </citation>
    <scope>NUCLEOTIDE SEQUENCE</scope>
</reference>
<dbReference type="Proteomes" id="UP001153269">
    <property type="component" value="Unassembled WGS sequence"/>
</dbReference>
<name>A0A9N7USL8_PLEPL</name>
<dbReference type="EMBL" id="CADEAL010001841">
    <property type="protein sequence ID" value="CAB1436007.1"/>
    <property type="molecule type" value="Genomic_DNA"/>
</dbReference>
<proteinExistence type="predicted"/>
<dbReference type="AlphaFoldDB" id="A0A9N7USL8"/>
<evidence type="ECO:0000313" key="1">
    <source>
        <dbReference type="EMBL" id="CAB1436007.1"/>
    </source>
</evidence>
<accession>A0A9N7USL8</accession>